<dbReference type="Proteomes" id="UP000000598">
    <property type="component" value="Chromosome B"/>
</dbReference>
<dbReference type="EMBL" id="CR382122">
    <property type="protein sequence ID" value="CAH02581.1"/>
    <property type="molecule type" value="Genomic_DNA"/>
</dbReference>
<dbReference type="STRING" id="284590.Q6CV51"/>
<sequence length="620" mass="70391">MPLLSHCLTIRQSPMLSSVYTSAMDNCTTLTISKRMGRESKNSGIVKGKGSGKKTLTLKWGGRPYKDKNKVISIPENTMMVNGILVAKNTSSAATSGNMNIKELIVVNEGSLFKPKKRRQAVKKNDVKLQEEPLPLELPVVSSPDLEIDEQELNKDMLEISSANSTALDFFSKEYDPRLDILTSPFDIFGSNSLTELFTFYVRETSQLFIVSNGGTIFNPFGTTLPQMAMENKTVLKLLAVLAGQHRKHLGYNDESDDFLPIEDSLVSKTYPNRLVQRMFDESLLELQHKLLDTTERFSTVTLACILILASIDIFFDQKQCRWKTHLYGAKGIILEKLKSKSTGPKRKKKISYSCEEDRESFLTRWFMYLNVISLLSSPDPTPQAEIFQQLDFDFCPSSEKNLLAREELRDIQYTSGMEPAVLSYLAKVSQMVFDKAKIDSASEMETLLSNAIELDYVISSYLVNSEKERDAIIRKQQHNSPSNDVKKRIQMYQFLRSTNLIFGLTGLLILRRRVMNLPQDTRLIKELLIRITSLFSEKVPLDSPAQSCLLLCIFCCGCELIDDSLVHLRPIYLKHLHSLCKSGISGAVMAKKVMEECWATKKTWWEVLKTKKQHICFAI</sequence>
<dbReference type="OMA" id="MCAETIS"/>
<evidence type="ECO:0000313" key="4">
    <source>
        <dbReference type="Proteomes" id="UP000000598"/>
    </source>
</evidence>
<dbReference type="HOGENOM" id="CLU_008109_1_0_1"/>
<dbReference type="PaxDb" id="284590-Q6CV51"/>
<dbReference type="PANTHER" id="PTHR37534">
    <property type="entry name" value="TRANSCRIPTIONAL ACTIVATOR PROTEIN UGA3"/>
    <property type="match status" value="1"/>
</dbReference>
<organism evidence="3 4">
    <name type="scientific">Kluyveromyces lactis (strain ATCC 8585 / CBS 2359 / DSM 70799 / NBRC 1267 / NRRL Y-1140 / WM37)</name>
    <name type="common">Yeast</name>
    <name type="synonym">Candida sphaerica</name>
    <dbReference type="NCBI Taxonomy" id="284590"/>
    <lineage>
        <taxon>Eukaryota</taxon>
        <taxon>Fungi</taxon>
        <taxon>Dikarya</taxon>
        <taxon>Ascomycota</taxon>
        <taxon>Saccharomycotina</taxon>
        <taxon>Saccharomycetes</taxon>
        <taxon>Saccharomycetales</taxon>
        <taxon>Saccharomycetaceae</taxon>
        <taxon>Kluyveromyces</taxon>
    </lineage>
</organism>
<name>Q6CV51_KLULA</name>
<keyword evidence="2" id="KW-0539">Nucleus</keyword>
<dbReference type="GO" id="GO:0000976">
    <property type="term" value="F:transcription cis-regulatory region binding"/>
    <property type="evidence" value="ECO:0007669"/>
    <property type="project" value="TreeGrafter"/>
</dbReference>
<dbReference type="InterPro" id="IPR021858">
    <property type="entry name" value="Fun_TF"/>
</dbReference>
<protein>
    <submittedName>
        <fullName evidence="3">KLLA0B14751p</fullName>
    </submittedName>
</protein>
<dbReference type="GO" id="GO:0045944">
    <property type="term" value="P:positive regulation of transcription by RNA polymerase II"/>
    <property type="evidence" value="ECO:0007669"/>
    <property type="project" value="TreeGrafter"/>
</dbReference>
<dbReference type="GO" id="GO:0005634">
    <property type="term" value="C:nucleus"/>
    <property type="evidence" value="ECO:0007669"/>
    <property type="project" value="UniProtKB-SubCell"/>
</dbReference>
<dbReference type="RefSeq" id="XP_452188.1">
    <property type="nucleotide sequence ID" value="XM_452188.1"/>
</dbReference>
<evidence type="ECO:0000256" key="2">
    <source>
        <dbReference type="ARBA" id="ARBA00023242"/>
    </source>
</evidence>
<dbReference type="GO" id="GO:0003700">
    <property type="term" value="F:DNA-binding transcription factor activity"/>
    <property type="evidence" value="ECO:0007669"/>
    <property type="project" value="TreeGrafter"/>
</dbReference>
<gene>
    <name evidence="3" type="ORF">KLLA0_B14751g</name>
</gene>
<dbReference type="KEGG" id="kla:KLLA0_B14751g"/>
<evidence type="ECO:0000313" key="3">
    <source>
        <dbReference type="EMBL" id="CAH02581.1"/>
    </source>
</evidence>
<evidence type="ECO:0000256" key="1">
    <source>
        <dbReference type="ARBA" id="ARBA00004123"/>
    </source>
</evidence>
<dbReference type="PANTHER" id="PTHR37534:SF43">
    <property type="entry name" value="FINGER DOMAIN PROTEIN, PUTATIVE (AFU_ORTHOLOGUE AFUA_1G01850)-RELATED"/>
    <property type="match status" value="1"/>
</dbReference>
<reference evidence="3 4" key="1">
    <citation type="journal article" date="2004" name="Nature">
        <title>Genome evolution in yeasts.</title>
        <authorList>
            <consortium name="Genolevures"/>
            <person name="Dujon B."/>
            <person name="Sherman D."/>
            <person name="Fischer G."/>
            <person name="Durrens P."/>
            <person name="Casaregola S."/>
            <person name="Lafontaine I."/>
            <person name="de Montigny J."/>
            <person name="Marck C."/>
            <person name="Neuveglise C."/>
            <person name="Talla E."/>
            <person name="Goffard N."/>
            <person name="Frangeul L."/>
            <person name="Aigle M."/>
            <person name="Anthouard V."/>
            <person name="Babour A."/>
            <person name="Barbe V."/>
            <person name="Barnay S."/>
            <person name="Blanchin S."/>
            <person name="Beckerich J.M."/>
            <person name="Beyne E."/>
            <person name="Bleykasten C."/>
            <person name="Boisrame A."/>
            <person name="Boyer J."/>
            <person name="Cattolico L."/>
            <person name="Confanioleri F."/>
            <person name="de Daruvar A."/>
            <person name="Despons L."/>
            <person name="Fabre E."/>
            <person name="Fairhead C."/>
            <person name="Ferry-Dumazet H."/>
            <person name="Groppi A."/>
            <person name="Hantraye F."/>
            <person name="Hennequin C."/>
            <person name="Jauniaux N."/>
            <person name="Joyet P."/>
            <person name="Kachouri R."/>
            <person name="Kerrest A."/>
            <person name="Koszul R."/>
            <person name="Lemaire M."/>
            <person name="Lesur I."/>
            <person name="Ma L."/>
            <person name="Muller H."/>
            <person name="Nicaud J.M."/>
            <person name="Nikolski M."/>
            <person name="Oztas S."/>
            <person name="Ozier-Kalogeropoulos O."/>
            <person name="Pellenz S."/>
            <person name="Potier S."/>
            <person name="Richard G.F."/>
            <person name="Straub M.L."/>
            <person name="Suleau A."/>
            <person name="Swennene D."/>
            <person name="Tekaia F."/>
            <person name="Wesolowski-Louvel M."/>
            <person name="Westhof E."/>
            <person name="Wirth B."/>
            <person name="Zeniou-Meyer M."/>
            <person name="Zivanovic I."/>
            <person name="Bolotin-Fukuhara M."/>
            <person name="Thierry A."/>
            <person name="Bouchier C."/>
            <person name="Caudron B."/>
            <person name="Scarpelli C."/>
            <person name="Gaillardin C."/>
            <person name="Weissenbach J."/>
            <person name="Wincker P."/>
            <person name="Souciet J.L."/>
        </authorList>
    </citation>
    <scope>NUCLEOTIDE SEQUENCE [LARGE SCALE GENOMIC DNA]</scope>
    <source>
        <strain evidence="4">ATCC 8585 / CBS 2359 / DSM 70799 / NBRC 1267 / NRRL Y-1140 / WM37</strain>
    </source>
</reference>
<dbReference type="GeneID" id="2897296"/>
<comment type="subcellular location">
    <subcellularLocation>
        <location evidence="1">Nucleus</location>
    </subcellularLocation>
</comment>
<dbReference type="eggNOG" id="ENOG502QW7R">
    <property type="taxonomic scope" value="Eukaryota"/>
</dbReference>
<dbReference type="Pfam" id="PF11951">
    <property type="entry name" value="Fungal_trans_2"/>
    <property type="match status" value="1"/>
</dbReference>
<keyword evidence="4" id="KW-1185">Reference proteome</keyword>
<accession>Q6CV51</accession>
<dbReference type="AlphaFoldDB" id="Q6CV51"/>
<dbReference type="InParanoid" id="Q6CV51"/>
<proteinExistence type="predicted"/>